<dbReference type="Proteomes" id="UP001281410">
    <property type="component" value="Unassembled WGS sequence"/>
</dbReference>
<organism evidence="1 2">
    <name type="scientific">Dipteronia sinensis</name>
    <dbReference type="NCBI Taxonomy" id="43782"/>
    <lineage>
        <taxon>Eukaryota</taxon>
        <taxon>Viridiplantae</taxon>
        <taxon>Streptophyta</taxon>
        <taxon>Embryophyta</taxon>
        <taxon>Tracheophyta</taxon>
        <taxon>Spermatophyta</taxon>
        <taxon>Magnoliopsida</taxon>
        <taxon>eudicotyledons</taxon>
        <taxon>Gunneridae</taxon>
        <taxon>Pentapetalae</taxon>
        <taxon>rosids</taxon>
        <taxon>malvids</taxon>
        <taxon>Sapindales</taxon>
        <taxon>Sapindaceae</taxon>
        <taxon>Hippocastanoideae</taxon>
        <taxon>Acereae</taxon>
        <taxon>Dipteronia</taxon>
    </lineage>
</organism>
<keyword evidence="2" id="KW-1185">Reference proteome</keyword>
<reference evidence="1" key="1">
    <citation type="journal article" date="2023" name="Plant J.">
        <title>Genome sequences and population genomics provide insights into the demographic history, inbreeding, and mutation load of two 'living fossil' tree species of Dipteronia.</title>
        <authorList>
            <person name="Feng Y."/>
            <person name="Comes H.P."/>
            <person name="Chen J."/>
            <person name="Zhu S."/>
            <person name="Lu R."/>
            <person name="Zhang X."/>
            <person name="Li P."/>
            <person name="Qiu J."/>
            <person name="Olsen K.M."/>
            <person name="Qiu Y."/>
        </authorList>
    </citation>
    <scope>NUCLEOTIDE SEQUENCE</scope>
    <source>
        <strain evidence="1">NBL</strain>
    </source>
</reference>
<proteinExistence type="predicted"/>
<evidence type="ECO:0000313" key="1">
    <source>
        <dbReference type="EMBL" id="KAK3206408.1"/>
    </source>
</evidence>
<comment type="caution">
    <text evidence="1">The sequence shown here is derived from an EMBL/GenBank/DDBJ whole genome shotgun (WGS) entry which is preliminary data.</text>
</comment>
<protein>
    <submittedName>
        <fullName evidence="1">Uncharacterized protein</fullName>
    </submittedName>
</protein>
<gene>
    <name evidence="1" type="ORF">Dsin_020454</name>
</gene>
<dbReference type="EMBL" id="JANJYJ010000006">
    <property type="protein sequence ID" value="KAK3206408.1"/>
    <property type="molecule type" value="Genomic_DNA"/>
</dbReference>
<name>A0AAE0AAE4_9ROSI</name>
<sequence>MIEGWCVVDKNGSEMVIELSKKKEEHENEKFKNEESKVELMMSNEKEMEVMSDLYGDDIDTNIEGLKEDMLSTLLDIKSGVIKNDHFGNSRLIDLLKPACGESDEEVEVVEAIEDPEVKLGIQLSRLLVDLMIML</sequence>
<dbReference type="AlphaFoldDB" id="A0AAE0AAE4"/>
<accession>A0AAE0AAE4</accession>
<evidence type="ECO:0000313" key="2">
    <source>
        <dbReference type="Proteomes" id="UP001281410"/>
    </source>
</evidence>